<evidence type="ECO:0000313" key="3">
    <source>
        <dbReference type="Proteomes" id="UP000242224"/>
    </source>
</evidence>
<evidence type="ECO:0008006" key="4">
    <source>
        <dbReference type="Google" id="ProtNLM"/>
    </source>
</evidence>
<protein>
    <recommendedName>
        <fullName evidence="4">Lipoprotein</fullName>
    </recommendedName>
</protein>
<keyword evidence="3" id="KW-1185">Reference proteome</keyword>
<dbReference type="RefSeq" id="WP_078575011.1">
    <property type="nucleotide sequence ID" value="NZ_MPZS01000003.1"/>
</dbReference>
<feature type="compositionally biased region" description="Acidic residues" evidence="1">
    <location>
        <begin position="614"/>
        <end position="635"/>
    </location>
</feature>
<feature type="region of interest" description="Disordered" evidence="1">
    <location>
        <begin position="272"/>
        <end position="295"/>
    </location>
</feature>
<feature type="region of interest" description="Disordered" evidence="1">
    <location>
        <begin position="369"/>
        <end position="399"/>
    </location>
</feature>
<evidence type="ECO:0000313" key="2">
    <source>
        <dbReference type="EMBL" id="OOY11206.1"/>
    </source>
</evidence>
<feature type="compositionally biased region" description="Low complexity" evidence="1">
    <location>
        <begin position="115"/>
        <end position="143"/>
    </location>
</feature>
<dbReference type="EMBL" id="MPZS01000003">
    <property type="protein sequence ID" value="OOY11206.1"/>
    <property type="molecule type" value="Genomic_DNA"/>
</dbReference>
<feature type="region of interest" description="Disordered" evidence="1">
    <location>
        <begin position="474"/>
        <end position="499"/>
    </location>
</feature>
<evidence type="ECO:0000256" key="1">
    <source>
        <dbReference type="SAM" id="MobiDB-lite"/>
    </source>
</evidence>
<sequence>MVGANKILTVSYGTFSCTLEGFDEPFNTMKAIAEYFRDLAADDRYFGAEPPQPDAEMLHRIAEREIQRRVEAKIQENGVVLRAQDTLLGAQAEAAEAPAAPVEEPLVTEAPVPVAEEPAPQSVAAEVTPEPAPEVAPAAGEPASDSVAAKLQRIREAVARARAAQTESFAEEDEPAPVMEPEALLGQFDAQTPAESEDFGYELDISGPLSIDEIAADEAEELSGPVETPEAEAAIEAPAVSVEAEEGVIAEEIAQAETAGTTVEAVAEDQEEVVEETAEAADATDPEAEKRQALRRARRAAKRQKRIAALKAMAEELSEEEVSEDEAVPALEMAEEAPEVEEAQVTQEAPAIEEAAEAFSVLSEELVDEEAVVDDASSEEDLAAEEPEQLSEDAIEPEEISTTIDEIAIEPEEIAEAPAEEAAAETPPLRARVIKVRRREAVAVTEAAVAETAEAVVAEQDEEEDDLAARLAAELGAEEEAQDKAPVMGMPGSLSPEDEEDLMRELAALEEDDTAEAPAVEDAEIAADMPEIDLSGLSFEPIAQEPAEAEIEAEVEIVDEAAEEEAPVAEVAAEVEEIEETLAGIGDVIEAEDIAEPKEALFTDEASEAQEPVVAEEEHAEAEQEPEMLSEEPDETPSRPDVLILGEALASEPEEDEVTFDHEEDAAELSEEIEAAAEKLAEEDAAQQEPAIAARETTPLPLPPVSEDDREAEMSRLLAEADKQAKGVETRRRFSAIAHLKAAVAATVADRLAKGQDTASGGAPESDASEPYRADLTQAVRPRRPVNSGETHSRRPEPMRPAPLVLVSEQRIDSEPVSEAPSEEEAPVGKTHVIRPRRISAAQIAAAEEAEVAPMDPQQATSFTEFAESLGTQGLSDLLEAAAAYTAAVEGRPHFSPPQIMRKLASFEETAEVPREERMRVFGRLLRQGKITKVKRGQYAITAASRYWDEAKIASNQ</sequence>
<comment type="caution">
    <text evidence="2">The sequence shown here is derived from an EMBL/GenBank/DDBJ whole genome shotgun (WGS) entry which is preliminary data.</text>
</comment>
<feature type="region of interest" description="Disordered" evidence="1">
    <location>
        <begin position="752"/>
        <end position="802"/>
    </location>
</feature>
<feature type="region of interest" description="Disordered" evidence="1">
    <location>
        <begin position="604"/>
        <end position="714"/>
    </location>
</feature>
<gene>
    <name evidence="2" type="ORF">BMG00_15870</name>
</gene>
<dbReference type="Proteomes" id="UP000242224">
    <property type="component" value="Unassembled WGS sequence"/>
</dbReference>
<accession>A0ABX3MIW1</accession>
<proteinExistence type="predicted"/>
<organism evidence="2 3">
    <name type="scientific">Thioclava marina</name>
    <dbReference type="NCBI Taxonomy" id="1915077"/>
    <lineage>
        <taxon>Bacteria</taxon>
        <taxon>Pseudomonadati</taxon>
        <taxon>Pseudomonadota</taxon>
        <taxon>Alphaproteobacteria</taxon>
        <taxon>Rhodobacterales</taxon>
        <taxon>Paracoccaceae</taxon>
        <taxon>Thioclava</taxon>
    </lineage>
</organism>
<dbReference type="PROSITE" id="PS51257">
    <property type="entry name" value="PROKAR_LIPOPROTEIN"/>
    <property type="match status" value="1"/>
</dbReference>
<feature type="region of interest" description="Disordered" evidence="1">
    <location>
        <begin position="115"/>
        <end position="146"/>
    </location>
</feature>
<feature type="compositionally biased region" description="Acidic residues" evidence="1">
    <location>
        <begin position="652"/>
        <end position="675"/>
    </location>
</feature>
<feature type="compositionally biased region" description="Acidic residues" evidence="1">
    <location>
        <begin position="272"/>
        <end position="286"/>
    </location>
</feature>
<name>A0ABX3MIW1_9RHOB</name>
<reference evidence="2 3" key="1">
    <citation type="submission" date="2016-11" db="EMBL/GenBank/DDBJ databases">
        <title>A multilocus sequence analysis scheme for characterization of bacteria in the genus Thioclava.</title>
        <authorList>
            <person name="Liu Y."/>
            <person name="Shao Z."/>
        </authorList>
    </citation>
    <scope>NUCLEOTIDE SEQUENCE [LARGE SCALE GENOMIC DNA]</scope>
    <source>
        <strain evidence="2 3">11.10-0-13</strain>
    </source>
</reference>